<dbReference type="SUPFAM" id="SSF51430">
    <property type="entry name" value="NAD(P)-linked oxidoreductase"/>
    <property type="match status" value="1"/>
</dbReference>
<dbReference type="EMBL" id="FOKV01000002">
    <property type="protein sequence ID" value="SFC07613.1"/>
    <property type="molecule type" value="Genomic_DNA"/>
</dbReference>
<keyword evidence="2" id="KW-0521">NADP</keyword>
<dbReference type="InterPro" id="IPR036812">
    <property type="entry name" value="NAD(P)_OxRdtase_dom_sf"/>
</dbReference>
<dbReference type="GO" id="GO:0016491">
    <property type="term" value="F:oxidoreductase activity"/>
    <property type="evidence" value="ECO:0007669"/>
    <property type="project" value="UniProtKB-KW"/>
</dbReference>
<dbReference type="RefSeq" id="WP_092540983.1">
    <property type="nucleotide sequence ID" value="NZ_FOKV01000002.1"/>
</dbReference>
<evidence type="ECO:0000256" key="1">
    <source>
        <dbReference type="ARBA" id="ARBA00006515"/>
    </source>
</evidence>
<dbReference type="AlphaFoldDB" id="A0A1I1GE43"/>
<evidence type="ECO:0000256" key="3">
    <source>
        <dbReference type="ARBA" id="ARBA00023002"/>
    </source>
</evidence>
<protein>
    <submittedName>
        <fullName evidence="5">L-glyceraldehyde 3-phosphate reductase</fullName>
    </submittedName>
</protein>
<feature type="domain" description="NADP-dependent oxidoreductase" evidence="4">
    <location>
        <begin position="29"/>
        <end position="330"/>
    </location>
</feature>
<name>A0A1I1GE43_9FLAO</name>
<organism evidence="5 6">
    <name type="scientific">Zunongwangia mangrovi</name>
    <dbReference type="NCBI Taxonomy" id="1334022"/>
    <lineage>
        <taxon>Bacteria</taxon>
        <taxon>Pseudomonadati</taxon>
        <taxon>Bacteroidota</taxon>
        <taxon>Flavobacteriia</taxon>
        <taxon>Flavobacteriales</taxon>
        <taxon>Flavobacteriaceae</taxon>
        <taxon>Zunongwangia</taxon>
    </lineage>
</organism>
<dbReference type="GO" id="GO:0051596">
    <property type="term" value="P:methylglyoxal catabolic process"/>
    <property type="evidence" value="ECO:0007669"/>
    <property type="project" value="TreeGrafter"/>
</dbReference>
<proteinExistence type="inferred from homology"/>
<accession>A0A1I1GE43</accession>
<dbReference type="PANTHER" id="PTHR43150:SF4">
    <property type="entry name" value="L-GLYCERALDEHYDE 3-PHOSPHATE REDUCTASE"/>
    <property type="match status" value="1"/>
</dbReference>
<dbReference type="STRING" id="1334022.SAMN04487907_102155"/>
<dbReference type="NCBIfam" id="NF007388">
    <property type="entry name" value="PRK09912.1"/>
    <property type="match status" value="1"/>
</dbReference>
<comment type="similarity">
    <text evidence="1">Belongs to the shaker potassium channel beta subunit family.</text>
</comment>
<dbReference type="PANTHER" id="PTHR43150">
    <property type="entry name" value="HYPERKINETIC, ISOFORM M"/>
    <property type="match status" value="1"/>
</dbReference>
<evidence type="ECO:0000259" key="4">
    <source>
        <dbReference type="Pfam" id="PF00248"/>
    </source>
</evidence>
<reference evidence="6" key="1">
    <citation type="submission" date="2016-10" db="EMBL/GenBank/DDBJ databases">
        <authorList>
            <person name="Varghese N."/>
            <person name="Submissions S."/>
        </authorList>
    </citation>
    <scope>NUCLEOTIDE SEQUENCE [LARGE SCALE GENOMIC DNA]</scope>
    <source>
        <strain evidence="6">DSM 24499</strain>
    </source>
</reference>
<dbReference type="InterPro" id="IPR023210">
    <property type="entry name" value="NADP_OxRdtase_dom"/>
</dbReference>
<evidence type="ECO:0000256" key="2">
    <source>
        <dbReference type="ARBA" id="ARBA00022857"/>
    </source>
</evidence>
<evidence type="ECO:0000313" key="5">
    <source>
        <dbReference type="EMBL" id="SFC07613.1"/>
    </source>
</evidence>
<keyword evidence="6" id="KW-1185">Reference proteome</keyword>
<keyword evidence="3" id="KW-0560">Oxidoreductase</keyword>
<dbReference type="Gene3D" id="3.20.20.100">
    <property type="entry name" value="NADP-dependent oxidoreductase domain"/>
    <property type="match status" value="1"/>
</dbReference>
<dbReference type="OrthoDB" id="9804790at2"/>
<dbReference type="Proteomes" id="UP000199438">
    <property type="component" value="Unassembled WGS sequence"/>
</dbReference>
<dbReference type="InterPro" id="IPR005399">
    <property type="entry name" value="K_chnl_volt-dep_bsu_KCNAB-rel"/>
</dbReference>
<sequence>MGNYKAKENRYDIMKYRRCGKSGINLPMISLGLWHNFGDVDDFENSRAILRTAFDNGITHFDLANNYGPPYGTAEKNFGKIFAEDFKQYRDELIISSKAGYDMWPGPYGNFGSRKYLIASLDQSLQRMGLDYVDVFYHHRPDPDTPLEETMGALDQIVRSGKALYVGVSNYPAERTAKAAAILKEMGTPFLIHQPRYNMMDRWVEEDGLLDTLEKVGVGSIVFSPLQQGILTDKYLDGIPENSRAALASGHLQKNQITPEVVEQVQQLNEIAVNRNQTLAQMAVAWLLKDQRVTSVLVGVSKVKQLEDNIAALDNLEFSSAELEKIESILQ</sequence>
<gene>
    <name evidence="5" type="ORF">SAMN04487907_102155</name>
</gene>
<evidence type="ECO:0000313" key="6">
    <source>
        <dbReference type="Proteomes" id="UP000199438"/>
    </source>
</evidence>
<dbReference type="Pfam" id="PF00248">
    <property type="entry name" value="Aldo_ket_red"/>
    <property type="match status" value="1"/>
</dbReference>